<dbReference type="InterPro" id="IPR002937">
    <property type="entry name" value="Amino_oxidase"/>
</dbReference>
<keyword evidence="4" id="KW-0285">Flavoprotein</keyword>
<dbReference type="SUPFAM" id="SSF51905">
    <property type="entry name" value="FAD/NAD(P)-binding domain"/>
    <property type="match status" value="1"/>
</dbReference>
<proteinExistence type="inferred from homology"/>
<feature type="chain" id="PRO_5042858292" description="Amine oxidase" evidence="5">
    <location>
        <begin position="21"/>
        <end position="488"/>
    </location>
</feature>
<dbReference type="InterPro" id="IPR036188">
    <property type="entry name" value="FAD/NAD-bd_sf"/>
</dbReference>
<dbReference type="SUPFAM" id="SSF54373">
    <property type="entry name" value="FAD-linked reductases, C-terminal domain"/>
    <property type="match status" value="1"/>
</dbReference>
<dbReference type="Proteomes" id="UP001329430">
    <property type="component" value="Chromosome 10"/>
</dbReference>
<dbReference type="InterPro" id="IPR001613">
    <property type="entry name" value="Flavin_amine_oxidase"/>
</dbReference>
<evidence type="ECO:0000256" key="5">
    <source>
        <dbReference type="SAM" id="SignalP"/>
    </source>
</evidence>
<feature type="domain" description="Amine oxidase" evidence="6">
    <location>
        <begin position="32"/>
        <end position="484"/>
    </location>
</feature>
<evidence type="ECO:0000256" key="2">
    <source>
        <dbReference type="ARBA" id="ARBA00023002"/>
    </source>
</evidence>
<dbReference type="PRINTS" id="PR00757">
    <property type="entry name" value="AMINEOXDASEF"/>
</dbReference>
<dbReference type="EC" id="1.4.3.-" evidence="4"/>
<comment type="caution">
    <text evidence="7">The sequence shown here is derived from an EMBL/GenBank/DDBJ whole genome shotgun (WGS) entry which is preliminary data.</text>
</comment>
<evidence type="ECO:0000313" key="8">
    <source>
        <dbReference type="Proteomes" id="UP001329430"/>
    </source>
</evidence>
<feature type="signal peptide" evidence="5">
    <location>
        <begin position="1"/>
        <end position="20"/>
    </location>
</feature>
<evidence type="ECO:0000313" key="7">
    <source>
        <dbReference type="EMBL" id="KAK5638681.1"/>
    </source>
</evidence>
<evidence type="ECO:0000256" key="4">
    <source>
        <dbReference type="RuleBase" id="RU362067"/>
    </source>
</evidence>
<dbReference type="PANTHER" id="PTHR10742:SF398">
    <property type="entry name" value="AMINE OXIDASE DOMAIN-CONTAINING PROTEIN-RELATED"/>
    <property type="match status" value="1"/>
</dbReference>
<dbReference type="Gene3D" id="3.90.660.10">
    <property type="match status" value="1"/>
</dbReference>
<feature type="binding site" evidence="3">
    <location>
        <position position="239"/>
    </location>
    <ligand>
        <name>FAD</name>
        <dbReference type="ChEBI" id="CHEBI:57692"/>
    </ligand>
</feature>
<feature type="binding site" evidence="3">
    <location>
        <begin position="51"/>
        <end position="52"/>
    </location>
    <ligand>
        <name>FAD</name>
        <dbReference type="ChEBI" id="CHEBI:57692"/>
    </ligand>
</feature>
<organism evidence="7 8">
    <name type="scientific">Pyrocoelia pectoralis</name>
    <dbReference type="NCBI Taxonomy" id="417401"/>
    <lineage>
        <taxon>Eukaryota</taxon>
        <taxon>Metazoa</taxon>
        <taxon>Ecdysozoa</taxon>
        <taxon>Arthropoda</taxon>
        <taxon>Hexapoda</taxon>
        <taxon>Insecta</taxon>
        <taxon>Pterygota</taxon>
        <taxon>Neoptera</taxon>
        <taxon>Endopterygota</taxon>
        <taxon>Coleoptera</taxon>
        <taxon>Polyphaga</taxon>
        <taxon>Elateriformia</taxon>
        <taxon>Elateroidea</taxon>
        <taxon>Lampyridae</taxon>
        <taxon>Lampyrinae</taxon>
        <taxon>Pyrocoelia</taxon>
    </lineage>
</organism>
<evidence type="ECO:0000259" key="6">
    <source>
        <dbReference type="Pfam" id="PF01593"/>
    </source>
</evidence>
<evidence type="ECO:0000256" key="1">
    <source>
        <dbReference type="ARBA" id="ARBA00001974"/>
    </source>
</evidence>
<dbReference type="PANTHER" id="PTHR10742">
    <property type="entry name" value="FLAVIN MONOAMINE OXIDASE"/>
    <property type="match status" value="1"/>
</dbReference>
<protein>
    <recommendedName>
        <fullName evidence="4">Amine oxidase</fullName>
        <ecNumber evidence="4">1.4.3.-</ecNumber>
    </recommendedName>
</protein>
<keyword evidence="8" id="KW-1185">Reference proteome</keyword>
<reference evidence="7 8" key="1">
    <citation type="journal article" date="2024" name="Insects">
        <title>An Improved Chromosome-Level Genome Assembly of the Firefly Pyrocoelia pectoralis.</title>
        <authorList>
            <person name="Fu X."/>
            <person name="Meyer-Rochow V.B."/>
            <person name="Ballantyne L."/>
            <person name="Zhu X."/>
        </authorList>
    </citation>
    <scope>NUCLEOTIDE SEQUENCE [LARGE SCALE GENOMIC DNA]</scope>
    <source>
        <strain evidence="7">XCY_ONT2</strain>
    </source>
</reference>
<comment type="similarity">
    <text evidence="4">Belongs to the flavin monoamine oxidase family.</text>
</comment>
<evidence type="ECO:0000256" key="3">
    <source>
        <dbReference type="PIRSR" id="PIRSR601613-1"/>
    </source>
</evidence>
<dbReference type="Pfam" id="PF01593">
    <property type="entry name" value="Amino_oxidase"/>
    <property type="match status" value="1"/>
</dbReference>
<dbReference type="EMBL" id="JAVRBK010000010">
    <property type="protein sequence ID" value="KAK5638681.1"/>
    <property type="molecule type" value="Genomic_DNA"/>
</dbReference>
<sequence length="488" mass="55595">MNHFIFIFSIITINLFLVNANTTVIIIGAGAAGIAAASLLAEHGISFVILEAEDRIGGRIFSTYFGESKVDLGAQWSHGEQNNTMYNLIKDLDLVKPSDFKKNLYYSAENFDKSFASDLYWLCKKIFLKEKPVEEMSVGSFIEKRFRERVEEKYGNDEKISKYVNEILITFMHDILVQRGALSWFDVSMLNDYDRLKGQAYLDWKGCGHGIILDVMMKRYPNLSEELPIAENIIFNKQVNKIRWDGPPSVQCTDGSEYFTSHIILTASLGVLKHNYRSLFHPVLPQSKIDAINSLGIASVFKVVLEFSNRWWDPQSFKTAALCWDTADLKLLHDEFPKGRMKNNQSWLENLCEFHALDKNPNMLVAWFTGEFVPDIELLPDSTIIEGIMHVLVKFFGRQYKVTKPVGLLRNNWNSNQHFRGVYSYETVESRKLNESAALILSKPLISRDGNLSLLFAGEATSPTHYATVHGAIESGYQEAQRIIQLSL</sequence>
<dbReference type="InterPro" id="IPR050281">
    <property type="entry name" value="Flavin_monoamine_oxidase"/>
</dbReference>
<keyword evidence="2 4" id="KW-0560">Oxidoreductase</keyword>
<comment type="cofactor">
    <cofactor evidence="1 4">
        <name>FAD</name>
        <dbReference type="ChEBI" id="CHEBI:57692"/>
    </cofactor>
</comment>
<dbReference type="Gene3D" id="3.50.50.60">
    <property type="entry name" value="FAD/NAD(P)-binding domain"/>
    <property type="match status" value="1"/>
</dbReference>
<name>A0AAN7V3Z7_9COLE</name>
<keyword evidence="4" id="KW-0274">FAD</keyword>
<keyword evidence="5" id="KW-0732">Signal</keyword>
<accession>A0AAN7V3Z7</accession>
<gene>
    <name evidence="7" type="ORF">RI129_012976</name>
</gene>
<dbReference type="GO" id="GO:0046592">
    <property type="term" value="F:polyamine oxidase activity"/>
    <property type="evidence" value="ECO:0007669"/>
    <property type="project" value="TreeGrafter"/>
</dbReference>
<dbReference type="AlphaFoldDB" id="A0AAN7V3Z7"/>
<dbReference type="GO" id="GO:0008131">
    <property type="term" value="F:primary methylamine oxidase activity"/>
    <property type="evidence" value="ECO:0007669"/>
    <property type="project" value="UniProtKB-ARBA"/>
</dbReference>